<evidence type="ECO:0000313" key="3">
    <source>
        <dbReference type="Proteomes" id="UP000595446"/>
    </source>
</evidence>
<reference evidence="2 3" key="1">
    <citation type="submission" date="2020-12" db="EMBL/GenBank/DDBJ databases">
        <title>Complete genome sequence of Mycobacterium heckeshornense JCM 15655T, closely related to a pathogenic non-tuberculous mycobacterial species Mycobacterium xenopi.</title>
        <authorList>
            <person name="Yoshida M."/>
            <person name="Fukano H."/>
            <person name="Asakura T."/>
            <person name="Suzuki M."/>
            <person name="Hoshino Y."/>
        </authorList>
    </citation>
    <scope>NUCLEOTIDE SEQUENCE [LARGE SCALE GENOMIC DNA]</scope>
    <source>
        <strain evidence="2 3">JCM 15655</strain>
    </source>
</reference>
<dbReference type="RefSeq" id="WP_048892683.1">
    <property type="nucleotide sequence ID" value="NZ_AP024237.1"/>
</dbReference>
<evidence type="ECO:0000256" key="1">
    <source>
        <dbReference type="SAM" id="MobiDB-lite"/>
    </source>
</evidence>
<proteinExistence type="predicted"/>
<feature type="compositionally biased region" description="Low complexity" evidence="1">
    <location>
        <begin position="14"/>
        <end position="32"/>
    </location>
</feature>
<dbReference type="EMBL" id="AP024237">
    <property type="protein sequence ID" value="BCO36168.1"/>
    <property type="molecule type" value="Genomic_DNA"/>
</dbReference>
<dbReference type="Proteomes" id="UP000595446">
    <property type="component" value="Chromosome"/>
</dbReference>
<protein>
    <submittedName>
        <fullName evidence="2">Uncharacterized protein</fullName>
    </submittedName>
</protein>
<dbReference type="NCBIfam" id="NF040653">
    <property type="entry name" value="Rv1535_dom"/>
    <property type="match status" value="1"/>
</dbReference>
<organism evidence="2 3">
    <name type="scientific">Mycobacterium heckeshornense</name>
    <dbReference type="NCBI Taxonomy" id="110505"/>
    <lineage>
        <taxon>Bacteria</taxon>
        <taxon>Bacillati</taxon>
        <taxon>Actinomycetota</taxon>
        <taxon>Actinomycetes</taxon>
        <taxon>Mycobacteriales</taxon>
        <taxon>Mycobacteriaceae</taxon>
        <taxon>Mycobacterium</taxon>
    </lineage>
</organism>
<evidence type="ECO:0000313" key="2">
    <source>
        <dbReference type="EMBL" id="BCO36168.1"/>
    </source>
</evidence>
<name>A0A2G8BB46_9MYCO</name>
<keyword evidence="3" id="KW-1185">Reference proteome</keyword>
<gene>
    <name evidence="2" type="ORF">MHEC_26010</name>
</gene>
<dbReference type="NCBIfam" id="NF040652">
    <property type="entry name" value="Mbox_reg_Rv1535"/>
    <property type="match status" value="1"/>
</dbReference>
<dbReference type="AlphaFoldDB" id="A0A2G8BB46"/>
<dbReference type="OrthoDB" id="4561580at2"/>
<accession>A0A2G8BB46</accession>
<sequence>MTAVLYDEVVTTAPAPRPTAAPKLTVAPAPKEAAPKKASRRVDSDPFGGGDPLVTGAARLLSIPLRHLYAALWRVGVLEVGA</sequence>
<feature type="region of interest" description="Disordered" evidence="1">
    <location>
        <begin position="14"/>
        <end position="48"/>
    </location>
</feature>